<dbReference type="PANTHER" id="PTHR11012:SF48">
    <property type="entry name" value="CHK KINASE-LIKE DOMAIN-CONTAINING PROTEIN-RELATED"/>
    <property type="match status" value="1"/>
</dbReference>
<dbReference type="InterPro" id="IPR004119">
    <property type="entry name" value="EcKL"/>
</dbReference>
<dbReference type="PANTHER" id="PTHR11012">
    <property type="entry name" value="PROTEIN KINASE-LIKE DOMAIN-CONTAINING"/>
    <property type="match status" value="1"/>
</dbReference>
<organism evidence="2 3">
    <name type="scientific">Zophobas morio</name>
    <dbReference type="NCBI Taxonomy" id="2755281"/>
    <lineage>
        <taxon>Eukaryota</taxon>
        <taxon>Metazoa</taxon>
        <taxon>Ecdysozoa</taxon>
        <taxon>Arthropoda</taxon>
        <taxon>Hexapoda</taxon>
        <taxon>Insecta</taxon>
        <taxon>Pterygota</taxon>
        <taxon>Neoptera</taxon>
        <taxon>Endopterygota</taxon>
        <taxon>Coleoptera</taxon>
        <taxon>Polyphaga</taxon>
        <taxon>Cucujiformia</taxon>
        <taxon>Tenebrionidae</taxon>
        <taxon>Zophobas</taxon>
    </lineage>
</organism>
<dbReference type="SUPFAM" id="SSF56112">
    <property type="entry name" value="Protein kinase-like (PK-like)"/>
    <property type="match status" value="1"/>
</dbReference>
<protein>
    <recommendedName>
        <fullName evidence="1">CHK kinase-like domain-containing protein</fullName>
    </recommendedName>
</protein>
<sequence>MNTSSTDSLFSTPLCHQIISKKLDNEDFSVIDFRQTPFGQVKGFLGDHSSLKITIKRNSDLEQHNFFVKSIPTVKSQRDFVLDVNVFFKEKFFFTQFQDLLRQYSITVLDNAIPTCYHTDGNIFVFEDLAQSSYTSISCRTSLDIESVKVALKAIAKLHASAIILEEKKSFRLIDSFSEELAETFYSDKEMVKKAEASYHHGFNALLDLTHDSEMKISKDLLRAKLLEGYRLQHAFVKPSTIFRNTILHGDLWTNNMMFKFEDGKPVNCVIVDFQSHRYGPPGQDVVAFLHLTTNREFRKTHFEDVLQFYYHELDSLLGRFGLGGIISEDEFFASCDFFKQFALTQACTHLQMVSLSEEVAAELLADPAKAQFVLYENKYDFVVAASQKDEIYRGMNFETFAELREFYENEL</sequence>
<reference evidence="2" key="1">
    <citation type="journal article" date="2023" name="G3 (Bethesda)">
        <title>Whole genome assemblies of Zophobas morio and Tenebrio molitor.</title>
        <authorList>
            <person name="Kaur S."/>
            <person name="Stinson S.A."/>
            <person name="diCenzo G.C."/>
        </authorList>
    </citation>
    <scope>NUCLEOTIDE SEQUENCE</scope>
    <source>
        <strain evidence="2">QUZm001</strain>
    </source>
</reference>
<evidence type="ECO:0000259" key="1">
    <source>
        <dbReference type="SMART" id="SM00587"/>
    </source>
</evidence>
<evidence type="ECO:0000313" key="2">
    <source>
        <dbReference type="EMBL" id="KAJ3653628.1"/>
    </source>
</evidence>
<evidence type="ECO:0000313" key="3">
    <source>
        <dbReference type="Proteomes" id="UP001168821"/>
    </source>
</evidence>
<dbReference type="Pfam" id="PF02958">
    <property type="entry name" value="EcKL"/>
    <property type="match status" value="1"/>
</dbReference>
<dbReference type="InterPro" id="IPR015897">
    <property type="entry name" value="CHK_kinase-like"/>
</dbReference>
<feature type="domain" description="CHK kinase-like" evidence="1">
    <location>
        <begin position="124"/>
        <end position="320"/>
    </location>
</feature>
<proteinExistence type="predicted"/>
<dbReference type="InterPro" id="IPR011009">
    <property type="entry name" value="Kinase-like_dom_sf"/>
</dbReference>
<name>A0AA38IEK8_9CUCU</name>
<dbReference type="AlphaFoldDB" id="A0AA38IEK8"/>
<accession>A0AA38IEK8</accession>
<gene>
    <name evidence="2" type="ORF">Zmor_012868</name>
</gene>
<dbReference type="Proteomes" id="UP001168821">
    <property type="component" value="Unassembled WGS sequence"/>
</dbReference>
<dbReference type="SMART" id="SM00587">
    <property type="entry name" value="CHK"/>
    <property type="match status" value="1"/>
</dbReference>
<dbReference type="Gene3D" id="3.90.1200.10">
    <property type="match status" value="1"/>
</dbReference>
<keyword evidence="3" id="KW-1185">Reference proteome</keyword>
<comment type="caution">
    <text evidence="2">The sequence shown here is derived from an EMBL/GenBank/DDBJ whole genome shotgun (WGS) entry which is preliminary data.</text>
</comment>
<dbReference type="EMBL" id="JALNTZ010000004">
    <property type="protein sequence ID" value="KAJ3653628.1"/>
    <property type="molecule type" value="Genomic_DNA"/>
</dbReference>